<dbReference type="Proteomes" id="UP000831701">
    <property type="component" value="Chromosome 23"/>
</dbReference>
<name>A0ACB8V9Y8_9TELE</name>
<comment type="caution">
    <text evidence="1">The sequence shown here is derived from an EMBL/GenBank/DDBJ whole genome shotgun (WGS) entry which is preliminary data.</text>
</comment>
<gene>
    <name evidence="1" type="ORF">L3Q82_005248</name>
</gene>
<reference evidence="1" key="1">
    <citation type="submission" date="2022-04" db="EMBL/GenBank/DDBJ databases">
        <title>Jade perch genome.</title>
        <authorList>
            <person name="Chao B."/>
        </authorList>
    </citation>
    <scope>NUCLEOTIDE SEQUENCE</scope>
    <source>
        <strain evidence="1">CB-2022</strain>
    </source>
</reference>
<protein>
    <submittedName>
        <fullName evidence="1">Uncharacterized protein</fullName>
    </submittedName>
</protein>
<evidence type="ECO:0000313" key="1">
    <source>
        <dbReference type="EMBL" id="KAI3352269.1"/>
    </source>
</evidence>
<organism evidence="1 2">
    <name type="scientific">Scortum barcoo</name>
    <name type="common">barcoo grunter</name>
    <dbReference type="NCBI Taxonomy" id="214431"/>
    <lineage>
        <taxon>Eukaryota</taxon>
        <taxon>Metazoa</taxon>
        <taxon>Chordata</taxon>
        <taxon>Craniata</taxon>
        <taxon>Vertebrata</taxon>
        <taxon>Euteleostomi</taxon>
        <taxon>Actinopterygii</taxon>
        <taxon>Neopterygii</taxon>
        <taxon>Teleostei</taxon>
        <taxon>Neoteleostei</taxon>
        <taxon>Acanthomorphata</taxon>
        <taxon>Eupercaria</taxon>
        <taxon>Centrarchiformes</taxon>
        <taxon>Terapontoidei</taxon>
        <taxon>Terapontidae</taxon>
        <taxon>Scortum</taxon>
    </lineage>
</organism>
<evidence type="ECO:0000313" key="2">
    <source>
        <dbReference type="Proteomes" id="UP000831701"/>
    </source>
</evidence>
<dbReference type="EMBL" id="CM041553">
    <property type="protein sequence ID" value="KAI3352269.1"/>
    <property type="molecule type" value="Genomic_DNA"/>
</dbReference>
<accession>A0ACB8V9Y8</accession>
<keyword evidence="2" id="KW-1185">Reference proteome</keyword>
<proteinExistence type="predicted"/>
<sequence length="153" mass="17578">MMRPTTERRSSTLLSGAQTTNLVLNTSKTKEVIVDYRRSRMTEHAPLLIHREAVERVNNIKFLGIHITSDLTWSMNTAHLIIMYNIKEALITLKNLASLLLSGLYVMSQHSGQVLSCSYIVQQCEILWFDHLGTLRIFLIQVRNVDSVQRHKT</sequence>